<name>A0A383DMZ6_9ZZZZ</name>
<proteinExistence type="predicted"/>
<dbReference type="EMBL" id="UINC01218725">
    <property type="protein sequence ID" value="SVE45871.1"/>
    <property type="molecule type" value="Genomic_DNA"/>
</dbReference>
<evidence type="ECO:0008006" key="2">
    <source>
        <dbReference type="Google" id="ProtNLM"/>
    </source>
</evidence>
<evidence type="ECO:0000313" key="1">
    <source>
        <dbReference type="EMBL" id="SVE45871.1"/>
    </source>
</evidence>
<accession>A0A383DMZ6</accession>
<protein>
    <recommendedName>
        <fullName evidence="2">B12-binding domain-containing protein</fullName>
    </recommendedName>
</protein>
<reference evidence="1" key="1">
    <citation type="submission" date="2018-05" db="EMBL/GenBank/DDBJ databases">
        <authorList>
            <person name="Lanie J.A."/>
            <person name="Ng W.-L."/>
            <person name="Kazmierczak K.M."/>
            <person name="Andrzejewski T.M."/>
            <person name="Davidsen T.M."/>
            <person name="Wayne K.J."/>
            <person name="Tettelin H."/>
            <person name="Glass J.I."/>
            <person name="Rusch D."/>
            <person name="Podicherti R."/>
            <person name="Tsui H.-C.T."/>
            <person name="Winkler M.E."/>
        </authorList>
    </citation>
    <scope>NUCLEOTIDE SEQUENCE</scope>
</reference>
<feature type="non-terminal residue" evidence="1">
    <location>
        <position position="127"/>
    </location>
</feature>
<dbReference type="AlphaFoldDB" id="A0A383DMZ6"/>
<organism evidence="1">
    <name type="scientific">marine metagenome</name>
    <dbReference type="NCBI Taxonomy" id="408172"/>
    <lineage>
        <taxon>unclassified sequences</taxon>
        <taxon>metagenomes</taxon>
        <taxon>ecological metagenomes</taxon>
    </lineage>
</organism>
<dbReference type="Gene3D" id="3.40.50.280">
    <property type="entry name" value="Cobalamin-binding domain"/>
    <property type="match status" value="1"/>
</dbReference>
<sequence length="127" mass="15096">MKNLLICEFSNIFGYGEVRLPYSTGVIWSHCRIDEIISKNYDVSNWIYWKDSKHSIMEHITEKPDVVLFSCNVWSWTLSNEVAELIKQKWPECVVIYGGQMPPRSNDTRWVRKNPSIFDFFKVRPYV</sequence>
<gene>
    <name evidence="1" type="ORF">METZ01_LOCUS498725</name>
</gene>